<accession>A0A2N6SDZ8</accession>
<dbReference type="EMBL" id="PNGT01000006">
    <property type="protein sequence ID" value="PMC52178.1"/>
    <property type="molecule type" value="Genomic_DNA"/>
</dbReference>
<dbReference type="AlphaFoldDB" id="A0A2N6SDZ8"/>
<sequence length="242" mass="26823">MSQINLLTNERIVDRTNTEYYNALRTNIQFLGKDIKVIALTSTSENEGKSTVSVNIAISLAELGYKTILVDADTRKSVMAGRFKFTNKITGLTSYLSGVAAIEDVIYETDVENLNIIPAGKVPPSPTSLLQNKNFNIMIDVFKEYYDYIIIDTPPIGAVIDAAIIAKKCDGFITVVEVNKVKKKALERAKDQLEKAGSKFLGVILNKVEERDLGYGGYGSYGGYGDYGKKEEPKDKKKKRNK</sequence>
<keyword evidence="5 11" id="KW-0418">Kinase</keyword>
<name>A0A2N6SDZ8_9BACL</name>
<dbReference type="GeneID" id="84802533"/>
<evidence type="ECO:0000256" key="1">
    <source>
        <dbReference type="ARBA" id="ARBA00007316"/>
    </source>
</evidence>
<gene>
    <name evidence="11" type="ORF">CJ218_06170</name>
    <name evidence="12" type="ORF">FOC50_04670</name>
</gene>
<dbReference type="SUPFAM" id="SSF52540">
    <property type="entry name" value="P-loop containing nucleoside triphosphate hydrolases"/>
    <property type="match status" value="1"/>
</dbReference>
<feature type="compositionally biased region" description="Gly residues" evidence="9">
    <location>
        <begin position="214"/>
        <end position="226"/>
    </location>
</feature>
<dbReference type="CDD" id="cd05387">
    <property type="entry name" value="BY-kinase"/>
    <property type="match status" value="1"/>
</dbReference>
<keyword evidence="14" id="KW-1185">Reference proteome</keyword>
<dbReference type="EMBL" id="CP046313">
    <property type="protein sequence ID" value="QGS07599.1"/>
    <property type="molecule type" value="Genomic_DNA"/>
</dbReference>
<dbReference type="Gene3D" id="3.40.50.300">
    <property type="entry name" value="P-loop containing nucleotide triphosphate hydrolases"/>
    <property type="match status" value="1"/>
</dbReference>
<keyword evidence="4" id="KW-0547">Nucleotide-binding</keyword>
<evidence type="ECO:0000256" key="5">
    <source>
        <dbReference type="ARBA" id="ARBA00022777"/>
    </source>
</evidence>
<comment type="catalytic activity">
    <reaction evidence="8">
        <text>L-tyrosyl-[protein] + ATP = O-phospho-L-tyrosyl-[protein] + ADP + H(+)</text>
        <dbReference type="Rhea" id="RHEA:10596"/>
        <dbReference type="Rhea" id="RHEA-COMP:10136"/>
        <dbReference type="Rhea" id="RHEA-COMP:20101"/>
        <dbReference type="ChEBI" id="CHEBI:15378"/>
        <dbReference type="ChEBI" id="CHEBI:30616"/>
        <dbReference type="ChEBI" id="CHEBI:46858"/>
        <dbReference type="ChEBI" id="CHEBI:61978"/>
        <dbReference type="ChEBI" id="CHEBI:456216"/>
        <dbReference type="EC" id="2.7.10.2"/>
    </reaction>
</comment>
<feature type="region of interest" description="Disordered" evidence="9">
    <location>
        <begin position="213"/>
        <end position="242"/>
    </location>
</feature>
<evidence type="ECO:0000313" key="12">
    <source>
        <dbReference type="EMBL" id="QGS07599.1"/>
    </source>
</evidence>
<evidence type="ECO:0000256" key="6">
    <source>
        <dbReference type="ARBA" id="ARBA00022840"/>
    </source>
</evidence>
<dbReference type="GO" id="GO:0005886">
    <property type="term" value="C:plasma membrane"/>
    <property type="evidence" value="ECO:0007669"/>
    <property type="project" value="TreeGrafter"/>
</dbReference>
<keyword evidence="3 12" id="KW-0808">Transferase</keyword>
<evidence type="ECO:0000256" key="8">
    <source>
        <dbReference type="ARBA" id="ARBA00051245"/>
    </source>
</evidence>
<dbReference type="NCBIfam" id="TIGR01007">
    <property type="entry name" value="eps_fam"/>
    <property type="match status" value="1"/>
</dbReference>
<dbReference type="InterPro" id="IPR050445">
    <property type="entry name" value="Bact_polysacc_biosynth/exp"/>
</dbReference>
<dbReference type="STRING" id="84135.GCA_001052115_00387"/>
<evidence type="ECO:0000256" key="2">
    <source>
        <dbReference type="ARBA" id="ARBA00011903"/>
    </source>
</evidence>
<protein>
    <recommendedName>
        <fullName evidence="2">non-specific protein-tyrosine kinase</fullName>
        <ecNumber evidence="2">2.7.10.2</ecNumber>
    </recommendedName>
</protein>
<dbReference type="RefSeq" id="WP_065378142.1">
    <property type="nucleotide sequence ID" value="NZ_CAUTAO010000011.1"/>
</dbReference>
<proteinExistence type="inferred from homology"/>
<evidence type="ECO:0000313" key="13">
    <source>
        <dbReference type="Proteomes" id="UP000235670"/>
    </source>
</evidence>
<dbReference type="EC" id="2.7.10.2" evidence="2"/>
<feature type="domain" description="AAA" evidence="10">
    <location>
        <begin position="36"/>
        <end position="179"/>
    </location>
</feature>
<organism evidence="11 13">
    <name type="scientific">Gemella sanguinis</name>
    <dbReference type="NCBI Taxonomy" id="84135"/>
    <lineage>
        <taxon>Bacteria</taxon>
        <taxon>Bacillati</taxon>
        <taxon>Bacillota</taxon>
        <taxon>Bacilli</taxon>
        <taxon>Bacillales</taxon>
        <taxon>Gemellaceae</taxon>
        <taxon>Gemella</taxon>
    </lineage>
</organism>
<dbReference type="PANTHER" id="PTHR32309">
    <property type="entry name" value="TYROSINE-PROTEIN KINASE"/>
    <property type="match status" value="1"/>
</dbReference>
<dbReference type="GO" id="GO:0004715">
    <property type="term" value="F:non-membrane spanning protein tyrosine kinase activity"/>
    <property type="evidence" value="ECO:0007669"/>
    <property type="project" value="UniProtKB-EC"/>
</dbReference>
<dbReference type="Proteomes" id="UP000427636">
    <property type="component" value="Chromosome"/>
</dbReference>
<evidence type="ECO:0000259" key="10">
    <source>
        <dbReference type="Pfam" id="PF13614"/>
    </source>
</evidence>
<dbReference type="InterPro" id="IPR025669">
    <property type="entry name" value="AAA_dom"/>
</dbReference>
<dbReference type="OrthoDB" id="9794577at2"/>
<reference evidence="12 14" key="2">
    <citation type="submission" date="2019-11" db="EMBL/GenBank/DDBJ databases">
        <title>FDA dAtabase for Regulatory Grade micrObial Sequences (FDA-ARGOS): Supporting development and validation of Infectious Disease Dx tests.</title>
        <authorList>
            <person name="Turner S."/>
            <person name="Byrd R."/>
            <person name="Tallon L."/>
            <person name="Sadzewicz L."/>
            <person name="Vavikolanu K."/>
            <person name="Mehta A."/>
            <person name="Aluvathingal J."/>
            <person name="Nadendla S."/>
            <person name="Myers T."/>
            <person name="Yan Y."/>
            <person name="Sichtig H."/>
        </authorList>
    </citation>
    <scope>NUCLEOTIDE SEQUENCE [LARGE SCALE GENOMIC DNA]</scope>
    <source>
        <strain evidence="12 14">FDAARGOS_742</strain>
    </source>
</reference>
<keyword evidence="6" id="KW-0067">ATP-binding</keyword>
<dbReference type="InterPro" id="IPR027417">
    <property type="entry name" value="P-loop_NTPase"/>
</dbReference>
<evidence type="ECO:0000256" key="9">
    <source>
        <dbReference type="SAM" id="MobiDB-lite"/>
    </source>
</evidence>
<dbReference type="GO" id="GO:0005524">
    <property type="term" value="F:ATP binding"/>
    <property type="evidence" value="ECO:0007669"/>
    <property type="project" value="UniProtKB-KW"/>
</dbReference>
<reference evidence="11 13" key="1">
    <citation type="submission" date="2017-09" db="EMBL/GenBank/DDBJ databases">
        <title>Bacterial strain isolated from the female urinary microbiota.</title>
        <authorList>
            <person name="Thomas-White K."/>
            <person name="Kumar N."/>
            <person name="Forster S."/>
            <person name="Putonti C."/>
            <person name="Lawley T."/>
            <person name="Wolfe A.J."/>
        </authorList>
    </citation>
    <scope>NUCLEOTIDE SEQUENCE [LARGE SCALE GENOMIC DNA]</scope>
    <source>
        <strain evidence="11 13">UMB0186</strain>
    </source>
</reference>
<evidence type="ECO:0000256" key="3">
    <source>
        <dbReference type="ARBA" id="ARBA00022679"/>
    </source>
</evidence>
<evidence type="ECO:0000313" key="11">
    <source>
        <dbReference type="EMBL" id="PMC52178.1"/>
    </source>
</evidence>
<keyword evidence="7" id="KW-0829">Tyrosine-protein kinase</keyword>
<comment type="similarity">
    <text evidence="1">Belongs to the CpsD/CapB family.</text>
</comment>
<dbReference type="InterPro" id="IPR005702">
    <property type="entry name" value="Wzc-like_C"/>
</dbReference>
<dbReference type="Proteomes" id="UP000235670">
    <property type="component" value="Unassembled WGS sequence"/>
</dbReference>
<evidence type="ECO:0000256" key="7">
    <source>
        <dbReference type="ARBA" id="ARBA00023137"/>
    </source>
</evidence>
<dbReference type="PANTHER" id="PTHR32309:SF13">
    <property type="entry name" value="FERRIC ENTEROBACTIN TRANSPORT PROTEIN FEPE"/>
    <property type="match status" value="1"/>
</dbReference>
<evidence type="ECO:0000256" key="4">
    <source>
        <dbReference type="ARBA" id="ARBA00022741"/>
    </source>
</evidence>
<dbReference type="Pfam" id="PF13614">
    <property type="entry name" value="AAA_31"/>
    <property type="match status" value="1"/>
</dbReference>
<evidence type="ECO:0000313" key="14">
    <source>
        <dbReference type="Proteomes" id="UP000427636"/>
    </source>
</evidence>